<evidence type="ECO:0000256" key="2">
    <source>
        <dbReference type="SAM" id="SignalP"/>
    </source>
</evidence>
<keyword evidence="2" id="KW-0732">Signal</keyword>
<dbReference type="EMBL" id="JAEPRJ010000001">
    <property type="protein sequence ID" value="MBK5897241.1"/>
    <property type="molecule type" value="Genomic_DNA"/>
</dbReference>
<protein>
    <recommendedName>
        <fullName evidence="5">GerMN domain-containing protein</fullName>
    </recommendedName>
</protein>
<reference evidence="3 4" key="1">
    <citation type="submission" date="2021-01" db="EMBL/GenBank/DDBJ databases">
        <title>Isolation and description of Catonella massiliensis sp. nov., a novel Catonella species, isolated from a stable periodontitis subject.</title>
        <authorList>
            <person name="Antezack A."/>
            <person name="Boxberger M."/>
            <person name="La Scola B."/>
            <person name="Monnet-Corti V."/>
        </authorList>
    </citation>
    <scope>NUCLEOTIDE SEQUENCE [LARGE SCALE GENOMIC DNA]</scope>
    <source>
        <strain evidence="3 4">Marseille-Q4567</strain>
    </source>
</reference>
<accession>A0ABS1IZC2</accession>
<organism evidence="3 4">
    <name type="scientific">Catonella massiliensis</name>
    <dbReference type="NCBI Taxonomy" id="2799636"/>
    <lineage>
        <taxon>Bacteria</taxon>
        <taxon>Bacillati</taxon>
        <taxon>Bacillota</taxon>
        <taxon>Clostridia</taxon>
        <taxon>Lachnospirales</taxon>
        <taxon>Lachnospiraceae</taxon>
        <taxon>Catonella</taxon>
    </lineage>
</organism>
<keyword evidence="4" id="KW-1185">Reference proteome</keyword>
<sequence length="199" mass="22000">MFKKLRGIILCVVAASLVLTSCGNKADNDKKEASKTESSVGNSVNGSSSVVNTVIKVPEKGGNSKHISITQQKVTIYSVDAESDKIQAKNSMITIKEELIPQDIIDAVLFELDDLIDGDAIANTLTDKDSVTINFITKNKDYPFGKKSQVEDVVVLDCISYSIFDNFKDFKKIYFKLNGEAFRSKQLKLSDTKPFMINE</sequence>
<feature type="chain" id="PRO_5047525576" description="GerMN domain-containing protein" evidence="2">
    <location>
        <begin position="27"/>
        <end position="199"/>
    </location>
</feature>
<evidence type="ECO:0000313" key="4">
    <source>
        <dbReference type="Proteomes" id="UP000604730"/>
    </source>
</evidence>
<dbReference type="Proteomes" id="UP000604730">
    <property type="component" value="Unassembled WGS sequence"/>
</dbReference>
<comment type="caution">
    <text evidence="3">The sequence shown here is derived from an EMBL/GenBank/DDBJ whole genome shotgun (WGS) entry which is preliminary data.</text>
</comment>
<evidence type="ECO:0008006" key="5">
    <source>
        <dbReference type="Google" id="ProtNLM"/>
    </source>
</evidence>
<feature type="signal peptide" evidence="2">
    <location>
        <begin position="1"/>
        <end position="26"/>
    </location>
</feature>
<feature type="region of interest" description="Disordered" evidence="1">
    <location>
        <begin position="26"/>
        <end position="46"/>
    </location>
</feature>
<dbReference type="RefSeq" id="WP_208428739.1">
    <property type="nucleotide sequence ID" value="NZ_JAEPRJ010000001.1"/>
</dbReference>
<proteinExistence type="predicted"/>
<evidence type="ECO:0000256" key="1">
    <source>
        <dbReference type="SAM" id="MobiDB-lite"/>
    </source>
</evidence>
<dbReference type="PROSITE" id="PS51257">
    <property type="entry name" value="PROKAR_LIPOPROTEIN"/>
    <property type="match status" value="1"/>
</dbReference>
<gene>
    <name evidence="3" type="ORF">JJN12_05490</name>
</gene>
<feature type="compositionally biased region" description="Basic and acidic residues" evidence="1">
    <location>
        <begin position="26"/>
        <end position="35"/>
    </location>
</feature>
<name>A0ABS1IZC2_9FIRM</name>
<evidence type="ECO:0000313" key="3">
    <source>
        <dbReference type="EMBL" id="MBK5897241.1"/>
    </source>
</evidence>